<evidence type="ECO:0000256" key="1">
    <source>
        <dbReference type="SAM" id="SignalP"/>
    </source>
</evidence>
<evidence type="ECO:0000313" key="3">
    <source>
        <dbReference type="EMBL" id="GAA1579113.1"/>
    </source>
</evidence>
<dbReference type="EMBL" id="BAAAOS010000020">
    <property type="protein sequence ID" value="GAA1579113.1"/>
    <property type="molecule type" value="Genomic_DNA"/>
</dbReference>
<keyword evidence="1" id="KW-0732">Signal</keyword>
<reference evidence="4" key="1">
    <citation type="journal article" date="2019" name="Int. J. Syst. Evol. Microbiol.">
        <title>The Global Catalogue of Microorganisms (GCM) 10K type strain sequencing project: providing services to taxonomists for standard genome sequencing and annotation.</title>
        <authorList>
            <consortium name="The Broad Institute Genomics Platform"/>
            <consortium name="The Broad Institute Genome Sequencing Center for Infectious Disease"/>
            <person name="Wu L."/>
            <person name="Ma J."/>
        </authorList>
    </citation>
    <scope>NUCLEOTIDE SEQUENCE [LARGE SCALE GENOMIC DNA]</scope>
    <source>
        <strain evidence="4">JCM 14969</strain>
    </source>
</reference>
<dbReference type="InterPro" id="IPR030678">
    <property type="entry name" value="Peptide/Ni-bd"/>
</dbReference>
<comment type="caution">
    <text evidence="3">The sequence shown here is derived from an EMBL/GenBank/DDBJ whole genome shotgun (WGS) entry which is preliminary data.</text>
</comment>
<dbReference type="InterPro" id="IPR000914">
    <property type="entry name" value="SBP_5_dom"/>
</dbReference>
<organism evidence="3 4">
    <name type="scientific">Kribbella sancticallisti</name>
    <dbReference type="NCBI Taxonomy" id="460087"/>
    <lineage>
        <taxon>Bacteria</taxon>
        <taxon>Bacillati</taxon>
        <taxon>Actinomycetota</taxon>
        <taxon>Actinomycetes</taxon>
        <taxon>Propionibacteriales</taxon>
        <taxon>Kribbellaceae</taxon>
        <taxon>Kribbella</taxon>
    </lineage>
</organism>
<dbReference type="PIRSF" id="PIRSF002741">
    <property type="entry name" value="MppA"/>
    <property type="match status" value="1"/>
</dbReference>
<name>A0ABP4PH56_9ACTN</name>
<feature type="domain" description="Solute-binding protein family 5" evidence="2">
    <location>
        <begin position="79"/>
        <end position="409"/>
    </location>
</feature>
<dbReference type="Pfam" id="PF00496">
    <property type="entry name" value="SBP_bac_5"/>
    <property type="match status" value="1"/>
</dbReference>
<dbReference type="PANTHER" id="PTHR30290">
    <property type="entry name" value="PERIPLASMIC BINDING COMPONENT OF ABC TRANSPORTER"/>
    <property type="match status" value="1"/>
</dbReference>
<dbReference type="Gene3D" id="3.40.190.10">
    <property type="entry name" value="Periplasmic binding protein-like II"/>
    <property type="match status" value="1"/>
</dbReference>
<dbReference type="RefSeq" id="WP_344215253.1">
    <property type="nucleotide sequence ID" value="NZ_BAAAOS010000020.1"/>
</dbReference>
<evidence type="ECO:0000259" key="2">
    <source>
        <dbReference type="Pfam" id="PF00496"/>
    </source>
</evidence>
<evidence type="ECO:0000313" key="4">
    <source>
        <dbReference type="Proteomes" id="UP001500393"/>
    </source>
</evidence>
<dbReference type="SUPFAM" id="SSF53850">
    <property type="entry name" value="Periplasmic binding protein-like II"/>
    <property type="match status" value="1"/>
</dbReference>
<gene>
    <name evidence="3" type="ORF">GCM10009789_36000</name>
</gene>
<dbReference type="Gene3D" id="3.10.105.10">
    <property type="entry name" value="Dipeptide-binding Protein, Domain 3"/>
    <property type="match status" value="1"/>
</dbReference>
<protein>
    <submittedName>
        <fullName evidence="3">ABC transporter substrate-binding protein</fullName>
    </submittedName>
</protein>
<dbReference type="PANTHER" id="PTHR30290:SF83">
    <property type="entry name" value="ABC TRANSPORTER SUBSTRATE-BINDING PROTEIN"/>
    <property type="match status" value="1"/>
</dbReference>
<proteinExistence type="predicted"/>
<feature type="signal peptide" evidence="1">
    <location>
        <begin position="1"/>
        <end position="35"/>
    </location>
</feature>
<dbReference type="CDD" id="cd00995">
    <property type="entry name" value="PBP2_NikA_DppA_OppA_like"/>
    <property type="match status" value="1"/>
</dbReference>
<accession>A0ABP4PH56</accession>
<keyword evidence="4" id="KW-1185">Reference proteome</keyword>
<dbReference type="PROSITE" id="PS51257">
    <property type="entry name" value="PROKAR_LIPOPROTEIN"/>
    <property type="match status" value="1"/>
</dbReference>
<sequence length="526" mass="54961">MNTSRPRRLRRLGGVLAAFGLILAGCAGNSSPSDADGAFSVGVPTFFVKNLTPGSSGSSYVAYALWSPLTRVDGQSGKLEMLVAESIESTDNVNWTVKLKSGWTFHDGSPVTAKSFADSWNATALAANALSSNASMAIFQGYPAMNPAKGTQPVKTLSGVQVVDDSTLKLTLNKPNALLPYILSQSAFAPLPESAAKDLKAFATHPIGNGPFKTSGWEAGAQEIKLERYDGYAGTKAAAAGVDLHVYQQNGAIYTDFQAGTIDLALLDGADLAKAKKDTPEQVVDVQYPAIVYLSFPLYDSRFANPELRKAISLAIDRDAIVKSLLAGNAKAATGLAPPTLTGGGDAKCESCTFDPQKAKAALQAAGGWNGPLVLYTYQDPTNEKVLQAIANQLRTNLGIANVTFEAQPIAQLYDGFDGKAVKGPSLLYSGSPYPHIYAMADQMFSTGASLNVTGYDSKAFSGLLGQAASSKDTAGLAKQAAEQALADVPVAPLYWPIGGLVHSDRVSDVVPEVLGGARLAVVKAG</sequence>
<dbReference type="InterPro" id="IPR039424">
    <property type="entry name" value="SBP_5"/>
</dbReference>
<feature type="chain" id="PRO_5046295959" evidence="1">
    <location>
        <begin position="36"/>
        <end position="526"/>
    </location>
</feature>
<dbReference type="Proteomes" id="UP001500393">
    <property type="component" value="Unassembled WGS sequence"/>
</dbReference>
<dbReference type="Gene3D" id="3.90.76.10">
    <property type="entry name" value="Dipeptide-binding Protein, Domain 1"/>
    <property type="match status" value="1"/>
</dbReference>